<evidence type="ECO:0000313" key="3">
    <source>
        <dbReference type="Proteomes" id="UP000289411"/>
    </source>
</evidence>
<comment type="caution">
    <text evidence="2">The sequence shown here is derived from an EMBL/GenBank/DDBJ whole genome shotgun (WGS) entry which is preliminary data.</text>
</comment>
<dbReference type="AlphaFoldDB" id="A0A4Q2RBS5"/>
<keyword evidence="3" id="KW-1185">Reference proteome</keyword>
<reference evidence="2 3" key="1">
    <citation type="submission" date="2018-09" db="EMBL/GenBank/DDBJ databases">
        <authorList>
            <person name="Grouzdev D.S."/>
            <person name="Krutkina M.S."/>
        </authorList>
    </citation>
    <scope>NUCLEOTIDE SEQUENCE [LARGE SCALE GENOMIC DNA]</scope>
    <source>
        <strain evidence="2 3">RmlP001</strain>
    </source>
</reference>
<dbReference type="EMBL" id="QYBC01000009">
    <property type="protein sequence ID" value="RYB04781.1"/>
    <property type="molecule type" value="Genomic_DNA"/>
</dbReference>
<name>A0A4Q2RBS5_9HYPH</name>
<accession>A0A4Q2RBS5</accession>
<evidence type="ECO:0000256" key="1">
    <source>
        <dbReference type="SAM" id="SignalP"/>
    </source>
</evidence>
<evidence type="ECO:0000313" key="2">
    <source>
        <dbReference type="EMBL" id="RYB04781.1"/>
    </source>
</evidence>
<gene>
    <name evidence="2" type="ORF">D3272_12645</name>
</gene>
<dbReference type="Proteomes" id="UP000289411">
    <property type="component" value="Unassembled WGS sequence"/>
</dbReference>
<keyword evidence="1" id="KW-0732">Signal</keyword>
<organism evidence="2 3">
    <name type="scientific">Lichenibacterium ramalinae</name>
    <dbReference type="NCBI Taxonomy" id="2316527"/>
    <lineage>
        <taxon>Bacteria</taxon>
        <taxon>Pseudomonadati</taxon>
        <taxon>Pseudomonadota</taxon>
        <taxon>Alphaproteobacteria</taxon>
        <taxon>Hyphomicrobiales</taxon>
        <taxon>Lichenihabitantaceae</taxon>
        <taxon>Lichenibacterium</taxon>
    </lineage>
</organism>
<feature type="signal peptide" evidence="1">
    <location>
        <begin position="1"/>
        <end position="18"/>
    </location>
</feature>
<protein>
    <submittedName>
        <fullName evidence="2">Uncharacterized protein</fullName>
    </submittedName>
</protein>
<feature type="chain" id="PRO_5020470920" evidence="1">
    <location>
        <begin position="19"/>
        <end position="166"/>
    </location>
</feature>
<reference evidence="2 3" key="2">
    <citation type="submission" date="2019-02" db="EMBL/GenBank/DDBJ databases">
        <title>'Lichenibacterium ramalinii' gen. nov. sp. nov., 'Lichenibacterium minor' gen. nov. sp. nov.</title>
        <authorList>
            <person name="Pankratov T."/>
        </authorList>
    </citation>
    <scope>NUCLEOTIDE SEQUENCE [LARGE SCALE GENOMIC DNA]</scope>
    <source>
        <strain evidence="2 3">RmlP001</strain>
    </source>
</reference>
<proteinExistence type="predicted"/>
<sequence length="166" mass="17165">MLLACTLVGSLAARSALAGRGDGPSASPLSALPRLALPHPLAERLVARTAMPIGGIVTGTLAVASCPEGVATVILPAFDATIDPDVGIARGDGMRFLTFYAGFRLPDASYRVAVTALHLVRSAAESFRLRSPTFATDNVVRFAVPRDCPPRTDAELGRVMAAVAAP</sequence>